<evidence type="ECO:0000313" key="2">
    <source>
        <dbReference type="EMBL" id="GAF72652.1"/>
    </source>
</evidence>
<proteinExistence type="predicted"/>
<reference evidence="2" key="1">
    <citation type="journal article" date="2014" name="Front. Microbiol.">
        <title>High frequency of phylogenetically diverse reductive dehalogenase-homologous genes in deep subseafloor sedimentary metagenomes.</title>
        <authorList>
            <person name="Kawai M."/>
            <person name="Futagami T."/>
            <person name="Toyoda A."/>
            <person name="Takaki Y."/>
            <person name="Nishi S."/>
            <person name="Hori S."/>
            <person name="Arai W."/>
            <person name="Tsubouchi T."/>
            <person name="Morono Y."/>
            <person name="Uchiyama I."/>
            <person name="Ito T."/>
            <person name="Fujiyama A."/>
            <person name="Inagaki F."/>
            <person name="Takami H."/>
        </authorList>
    </citation>
    <scope>NUCLEOTIDE SEQUENCE</scope>
    <source>
        <strain evidence="2">Expedition CK06-06</strain>
    </source>
</reference>
<protein>
    <submittedName>
        <fullName evidence="2">Uncharacterized protein</fullName>
    </submittedName>
</protein>
<evidence type="ECO:0000256" key="1">
    <source>
        <dbReference type="SAM" id="MobiDB-lite"/>
    </source>
</evidence>
<dbReference type="EMBL" id="BARS01009297">
    <property type="protein sequence ID" value="GAF72652.1"/>
    <property type="molecule type" value="Genomic_DNA"/>
</dbReference>
<comment type="caution">
    <text evidence="2">The sequence shown here is derived from an EMBL/GenBank/DDBJ whole genome shotgun (WGS) entry which is preliminary data.</text>
</comment>
<gene>
    <name evidence="2" type="ORF">S01H1_17511</name>
</gene>
<name>X0S9Q0_9ZZZZ</name>
<accession>X0S9Q0</accession>
<feature type="non-terminal residue" evidence="2">
    <location>
        <position position="1"/>
    </location>
</feature>
<sequence>SVGMDTIVIDRSGTLKRYAGNRISGLIEIWDRLEKLDKEPKSDRDKDNPKEDETIS</sequence>
<organism evidence="2">
    <name type="scientific">marine sediment metagenome</name>
    <dbReference type="NCBI Taxonomy" id="412755"/>
    <lineage>
        <taxon>unclassified sequences</taxon>
        <taxon>metagenomes</taxon>
        <taxon>ecological metagenomes</taxon>
    </lineage>
</organism>
<feature type="region of interest" description="Disordered" evidence="1">
    <location>
        <begin position="37"/>
        <end position="56"/>
    </location>
</feature>
<dbReference type="AlphaFoldDB" id="X0S9Q0"/>